<evidence type="ECO:0000256" key="1">
    <source>
        <dbReference type="SAM" id="MobiDB-lite"/>
    </source>
</evidence>
<evidence type="ECO:0000313" key="3">
    <source>
        <dbReference type="Proteomes" id="UP000199086"/>
    </source>
</evidence>
<accession>A0A1G6GE77</accession>
<dbReference type="STRING" id="1577474.GA0111570_101329"/>
<evidence type="ECO:0000313" key="2">
    <source>
        <dbReference type="EMBL" id="SDB80055.1"/>
    </source>
</evidence>
<organism evidence="2 3">
    <name type="scientific">Raineyella antarctica</name>
    <dbReference type="NCBI Taxonomy" id="1577474"/>
    <lineage>
        <taxon>Bacteria</taxon>
        <taxon>Bacillati</taxon>
        <taxon>Actinomycetota</taxon>
        <taxon>Actinomycetes</taxon>
        <taxon>Propionibacteriales</taxon>
        <taxon>Propionibacteriaceae</taxon>
        <taxon>Raineyella</taxon>
    </lineage>
</organism>
<protein>
    <submittedName>
        <fullName evidence="2">Uncharacterized protein</fullName>
    </submittedName>
</protein>
<dbReference type="AlphaFoldDB" id="A0A1G6GE77"/>
<reference evidence="2 3" key="1">
    <citation type="submission" date="2016-06" db="EMBL/GenBank/DDBJ databases">
        <authorList>
            <person name="Olsen C.W."/>
            <person name="Carey S."/>
            <person name="Hinshaw L."/>
            <person name="Karasin A.I."/>
        </authorList>
    </citation>
    <scope>NUCLEOTIDE SEQUENCE [LARGE SCALE GENOMIC DNA]</scope>
    <source>
        <strain evidence="2 3">LZ-22</strain>
    </source>
</reference>
<feature type="region of interest" description="Disordered" evidence="1">
    <location>
        <begin position="27"/>
        <end position="67"/>
    </location>
</feature>
<feature type="compositionally biased region" description="Pro residues" evidence="1">
    <location>
        <begin position="56"/>
        <end position="67"/>
    </location>
</feature>
<name>A0A1G6GE77_9ACTN</name>
<gene>
    <name evidence="2" type="ORF">GA0111570_101329</name>
</gene>
<dbReference type="Proteomes" id="UP000199086">
    <property type="component" value="Unassembled WGS sequence"/>
</dbReference>
<keyword evidence="3" id="KW-1185">Reference proteome</keyword>
<proteinExistence type="predicted"/>
<sequence>MPWLLVGLAGLVLVLAALAAVGRLGEMPEPPVEDQWIGPVSSPQAGTGEWHDTPRDAPPPASLPDAG</sequence>
<dbReference type="EMBL" id="FMYF01000001">
    <property type="protein sequence ID" value="SDB80055.1"/>
    <property type="molecule type" value="Genomic_DNA"/>
</dbReference>